<sequence length="41" mass="4794">HEYRSYFVLTDYSTNKSNKKAICVCCIEVNKYEVAKAKKDC</sequence>
<dbReference type="EMBL" id="CAJVPZ010044612">
    <property type="protein sequence ID" value="CAG8767825.1"/>
    <property type="molecule type" value="Genomic_DNA"/>
</dbReference>
<reference evidence="1" key="1">
    <citation type="submission" date="2021-06" db="EMBL/GenBank/DDBJ databases">
        <authorList>
            <person name="Kallberg Y."/>
            <person name="Tangrot J."/>
            <person name="Rosling A."/>
        </authorList>
    </citation>
    <scope>NUCLEOTIDE SEQUENCE</scope>
    <source>
        <strain evidence="1">IN212</strain>
    </source>
</reference>
<feature type="non-terminal residue" evidence="1">
    <location>
        <position position="1"/>
    </location>
</feature>
<protein>
    <submittedName>
        <fullName evidence="1">2565_t:CDS:1</fullName>
    </submittedName>
</protein>
<proteinExistence type="predicted"/>
<accession>A0A9N9J6W3</accession>
<keyword evidence="2" id="KW-1185">Reference proteome</keyword>
<dbReference type="OrthoDB" id="2369359at2759"/>
<evidence type="ECO:0000313" key="1">
    <source>
        <dbReference type="EMBL" id="CAG8767825.1"/>
    </source>
</evidence>
<comment type="caution">
    <text evidence="1">The sequence shown here is derived from an EMBL/GenBank/DDBJ whole genome shotgun (WGS) entry which is preliminary data.</text>
</comment>
<organism evidence="1 2">
    <name type="scientific">Racocetra fulgida</name>
    <dbReference type="NCBI Taxonomy" id="60492"/>
    <lineage>
        <taxon>Eukaryota</taxon>
        <taxon>Fungi</taxon>
        <taxon>Fungi incertae sedis</taxon>
        <taxon>Mucoromycota</taxon>
        <taxon>Glomeromycotina</taxon>
        <taxon>Glomeromycetes</taxon>
        <taxon>Diversisporales</taxon>
        <taxon>Gigasporaceae</taxon>
        <taxon>Racocetra</taxon>
    </lineage>
</organism>
<evidence type="ECO:0000313" key="2">
    <source>
        <dbReference type="Proteomes" id="UP000789396"/>
    </source>
</evidence>
<name>A0A9N9J6W3_9GLOM</name>
<dbReference type="AlphaFoldDB" id="A0A9N9J6W3"/>
<gene>
    <name evidence="1" type="ORF">RFULGI_LOCUS14828</name>
</gene>
<dbReference type="Proteomes" id="UP000789396">
    <property type="component" value="Unassembled WGS sequence"/>
</dbReference>